<feature type="compositionally biased region" description="Low complexity" evidence="2">
    <location>
        <begin position="77"/>
        <end position="94"/>
    </location>
</feature>
<evidence type="ECO:0000313" key="3">
    <source>
        <dbReference type="EMBL" id="SKA75733.1"/>
    </source>
</evidence>
<dbReference type="Gene3D" id="2.40.160.10">
    <property type="entry name" value="Porin"/>
    <property type="match status" value="1"/>
</dbReference>
<dbReference type="Proteomes" id="UP000190774">
    <property type="component" value="Unassembled WGS sequence"/>
</dbReference>
<feature type="region of interest" description="Disordered" evidence="2">
    <location>
        <begin position="75"/>
        <end position="94"/>
    </location>
</feature>
<dbReference type="InterPro" id="IPR010870">
    <property type="entry name" value="Porin_O/P"/>
</dbReference>
<dbReference type="EMBL" id="FUYE01000001">
    <property type="protein sequence ID" value="SKA75733.1"/>
    <property type="molecule type" value="Genomic_DNA"/>
</dbReference>
<evidence type="ECO:0000256" key="1">
    <source>
        <dbReference type="SAM" id="Coils"/>
    </source>
</evidence>
<keyword evidence="4" id="KW-1185">Reference proteome</keyword>
<dbReference type="OrthoDB" id="9807854at2"/>
<reference evidence="4" key="1">
    <citation type="submission" date="2017-02" db="EMBL/GenBank/DDBJ databases">
        <authorList>
            <person name="Varghese N."/>
            <person name="Submissions S."/>
        </authorList>
    </citation>
    <scope>NUCLEOTIDE SEQUENCE [LARGE SCALE GENOMIC DNA]</scope>
    <source>
        <strain evidence="4">ATCC 700200</strain>
    </source>
</reference>
<dbReference type="SUPFAM" id="SSF56935">
    <property type="entry name" value="Porins"/>
    <property type="match status" value="1"/>
</dbReference>
<evidence type="ECO:0000313" key="4">
    <source>
        <dbReference type="Proteomes" id="UP000190774"/>
    </source>
</evidence>
<proteinExistence type="predicted"/>
<dbReference type="InterPro" id="IPR023614">
    <property type="entry name" value="Porin_dom_sf"/>
</dbReference>
<gene>
    <name evidence="3" type="ORF">SAMN02745166_00061</name>
</gene>
<organism evidence="3 4">
    <name type="scientific">Prosthecobacter debontii</name>
    <dbReference type="NCBI Taxonomy" id="48467"/>
    <lineage>
        <taxon>Bacteria</taxon>
        <taxon>Pseudomonadati</taxon>
        <taxon>Verrucomicrobiota</taxon>
        <taxon>Verrucomicrobiia</taxon>
        <taxon>Verrucomicrobiales</taxon>
        <taxon>Verrucomicrobiaceae</taxon>
        <taxon>Prosthecobacter</taxon>
    </lineage>
</organism>
<dbReference type="STRING" id="48467.SAMN02745166_00061"/>
<dbReference type="AlphaFoldDB" id="A0A1T4WEK3"/>
<evidence type="ECO:0000256" key="2">
    <source>
        <dbReference type="SAM" id="MobiDB-lite"/>
    </source>
</evidence>
<sequence>MSLSNRVTSTLLSKLSQSFRVGTALLTLFTLALPPQVLADNAALLKLFEIMKAKGSITQEEYDLLVATAKEDSAKDVPSASPAPAAAPAPAVASVESYPTEQRLQQMEARIAETEAEMKALDAHIAESRKSLAELDKLSAENPKDLLEKMLDGKWYENLSFRGYAQFRYTAVYGDNGGDLSVPNDRSVSDMESFMIRRGRLVLSGDVTDHLYIYAQTDFAGSTGSGDYALQMRDLYADIALDADKEFRFRVGQSKVPFGFVNMQSSQNRAALERPDALNSAVEGERDIGAYFYWAPKEKRKLFSKLVKEGLKGSGDYGVFGIGAYNGQGLNRGDLNGQPHYVARFSYPVEFSNKQIMEFGIQGYTGSYVSRVSSIPGVGTPASPEHGNKDERVALSYILYPQPFGIEAEWNWGRGPQLTDDMTAIESTSLQGGYVQASYRIKDGQAAWLPFVRYNHYDGGRKFGTNSPWDRVTELDIGLEWSPRPEIELALMYTHTFTRTNTSTAPYNDVEDVDRLGLQLQWNF</sequence>
<feature type="coiled-coil region" evidence="1">
    <location>
        <begin position="104"/>
        <end position="131"/>
    </location>
</feature>
<protein>
    <submittedName>
        <fullName evidence="3">Phosphate-selective porin</fullName>
    </submittedName>
</protein>
<name>A0A1T4WEK3_9BACT</name>
<keyword evidence="1" id="KW-0175">Coiled coil</keyword>
<dbReference type="Pfam" id="PF07396">
    <property type="entry name" value="Porin_O_P"/>
    <property type="match status" value="1"/>
</dbReference>
<accession>A0A1T4WEK3</accession>